<evidence type="ECO:0000313" key="2">
    <source>
        <dbReference type="EMBL" id="MBW79734.1"/>
    </source>
</evidence>
<name>A0A2M4DQ97_ANODA</name>
<dbReference type="InterPro" id="IPR051696">
    <property type="entry name" value="DENN_Domain_GEFs"/>
</dbReference>
<dbReference type="VEuPathDB" id="VectorBase:ADAR2_001142"/>
<reference evidence="2" key="1">
    <citation type="submission" date="2018-01" db="EMBL/GenBank/DDBJ databases">
        <title>An insight into the sialome of Amazonian anophelines.</title>
        <authorList>
            <person name="Ribeiro J.M."/>
            <person name="Scarpassa V."/>
            <person name="Calvo E."/>
        </authorList>
    </citation>
    <scope>NUCLEOTIDE SEQUENCE</scope>
</reference>
<dbReference type="PROSITE" id="PS50211">
    <property type="entry name" value="DENN"/>
    <property type="match status" value="1"/>
</dbReference>
<organism evidence="2">
    <name type="scientific">Anopheles darlingi</name>
    <name type="common">Mosquito</name>
    <dbReference type="NCBI Taxonomy" id="43151"/>
    <lineage>
        <taxon>Eukaryota</taxon>
        <taxon>Metazoa</taxon>
        <taxon>Ecdysozoa</taxon>
        <taxon>Arthropoda</taxon>
        <taxon>Hexapoda</taxon>
        <taxon>Insecta</taxon>
        <taxon>Pterygota</taxon>
        <taxon>Neoptera</taxon>
        <taxon>Endopterygota</taxon>
        <taxon>Diptera</taxon>
        <taxon>Nematocera</taxon>
        <taxon>Culicoidea</taxon>
        <taxon>Culicidae</taxon>
        <taxon>Anophelinae</taxon>
        <taxon>Anopheles</taxon>
    </lineage>
</organism>
<evidence type="ECO:0000259" key="1">
    <source>
        <dbReference type="PROSITE" id="PS50211"/>
    </source>
</evidence>
<dbReference type="AlphaFoldDB" id="A0A2M4DQ97"/>
<dbReference type="InterPro" id="IPR043153">
    <property type="entry name" value="DENN_C"/>
</dbReference>
<dbReference type="PANTHER" id="PTHR12296:SF16">
    <property type="entry name" value="C-MYC PROMOTER-BINDING PROTEIN"/>
    <property type="match status" value="1"/>
</dbReference>
<dbReference type="GO" id="GO:0031410">
    <property type="term" value="C:cytoplasmic vesicle"/>
    <property type="evidence" value="ECO:0007669"/>
    <property type="project" value="TreeGrafter"/>
</dbReference>
<dbReference type="EMBL" id="GGFL01015556">
    <property type="protein sequence ID" value="MBW79734.1"/>
    <property type="molecule type" value="Transcribed_RNA"/>
</dbReference>
<dbReference type="GO" id="GO:0005085">
    <property type="term" value="F:guanyl-nucleotide exchange factor activity"/>
    <property type="evidence" value="ECO:0007669"/>
    <property type="project" value="UniProtKB-ARBA"/>
</dbReference>
<accession>A0A2M4DQ97</accession>
<dbReference type="Gene3D" id="3.40.50.11500">
    <property type="match status" value="1"/>
</dbReference>
<dbReference type="GO" id="GO:0032483">
    <property type="term" value="P:regulation of Rab protein signal transduction"/>
    <property type="evidence" value="ECO:0007669"/>
    <property type="project" value="TreeGrafter"/>
</dbReference>
<dbReference type="PANTHER" id="PTHR12296">
    <property type="entry name" value="DENN DOMAIN-CONTAINING PROTEIN 4"/>
    <property type="match status" value="1"/>
</dbReference>
<sequence length="162" mass="17854">MYPFRYSLVYIPILPASLLEVLSMPTTFIMGIHSSLRSEISEILDVIVADLDGGSIHIPESLVPPVARLPTSLWDSTENALRMVLHPELALADLAFPSAQSHAYHHHLLHHPLPAHLHLYCLVNKSTVNANAVAAATRQRLRPLRLPMDRPMGTVFASSATT</sequence>
<dbReference type="Pfam" id="PF02141">
    <property type="entry name" value="DENN"/>
    <property type="match status" value="1"/>
</dbReference>
<dbReference type="VEuPathDB" id="VectorBase:ADAC009621"/>
<protein>
    <recommendedName>
        <fullName evidence="1">UDENN domain-containing protein</fullName>
    </recommendedName>
</protein>
<proteinExistence type="predicted"/>
<dbReference type="InterPro" id="IPR001194">
    <property type="entry name" value="cDENN_dom"/>
</dbReference>
<dbReference type="InterPro" id="IPR037516">
    <property type="entry name" value="Tripartite_DENN"/>
</dbReference>
<feature type="domain" description="UDENN" evidence="1">
    <location>
        <begin position="1"/>
        <end position="162"/>
    </location>
</feature>